<sequence>MTFMKETYPAEKYEMGFGELWKAMWEDHWDLSKPDKMAECLARHLSNADVKKIMEGANTPEIKKRLNETTQKALETGVDDGAAHDMWKHRGDVYPIVLIVALLSSKQISAMSILAKEQ</sequence>
<dbReference type="Proteomes" id="UP000316270">
    <property type="component" value="Chromosome 7"/>
</dbReference>
<dbReference type="Gene3D" id="3.40.30.10">
    <property type="entry name" value="Glutaredoxin"/>
    <property type="match status" value="1"/>
</dbReference>
<reference evidence="1 2" key="1">
    <citation type="submission" date="2019-07" db="EMBL/GenBank/DDBJ databases">
        <title>Finished genome of Venturia effusa.</title>
        <authorList>
            <person name="Young C.A."/>
            <person name="Cox M.P."/>
            <person name="Ganley A.R.D."/>
            <person name="David W.J."/>
        </authorList>
    </citation>
    <scope>NUCLEOTIDE SEQUENCE [LARGE SCALE GENOMIC DNA]</scope>
    <source>
        <strain evidence="2">albino</strain>
    </source>
</reference>
<protein>
    <submittedName>
        <fullName evidence="1">Uncharacterized protein</fullName>
    </submittedName>
</protein>
<evidence type="ECO:0000313" key="2">
    <source>
        <dbReference type="Proteomes" id="UP000316270"/>
    </source>
</evidence>
<dbReference type="SUPFAM" id="SSF52833">
    <property type="entry name" value="Thioredoxin-like"/>
    <property type="match status" value="1"/>
</dbReference>
<dbReference type="OrthoDB" id="4664297at2759"/>
<gene>
    <name evidence="1" type="ORF">FKW77_008027</name>
</gene>
<dbReference type="AlphaFoldDB" id="A0A517L9P3"/>
<keyword evidence="2" id="KW-1185">Reference proteome</keyword>
<proteinExistence type="predicted"/>
<accession>A0A517L9P3</accession>
<evidence type="ECO:0000313" key="1">
    <source>
        <dbReference type="EMBL" id="QDS72351.1"/>
    </source>
</evidence>
<dbReference type="STRING" id="50376.A0A517L9P3"/>
<dbReference type="EMBL" id="CP042191">
    <property type="protein sequence ID" value="QDS72351.1"/>
    <property type="molecule type" value="Genomic_DNA"/>
</dbReference>
<name>A0A517L9P3_9PEZI</name>
<organism evidence="1 2">
    <name type="scientific">Venturia effusa</name>
    <dbReference type="NCBI Taxonomy" id="50376"/>
    <lineage>
        <taxon>Eukaryota</taxon>
        <taxon>Fungi</taxon>
        <taxon>Dikarya</taxon>
        <taxon>Ascomycota</taxon>
        <taxon>Pezizomycotina</taxon>
        <taxon>Dothideomycetes</taxon>
        <taxon>Pleosporomycetidae</taxon>
        <taxon>Venturiales</taxon>
        <taxon>Venturiaceae</taxon>
        <taxon>Venturia</taxon>
    </lineage>
</organism>
<dbReference type="InterPro" id="IPR036249">
    <property type="entry name" value="Thioredoxin-like_sf"/>
</dbReference>